<gene>
    <name evidence="2" type="ORF">HUG10_02780</name>
</gene>
<dbReference type="AlphaFoldDB" id="A0A7D5GVZ5"/>
<sequence>MKVHHRRWLVVVLLGVLVGAFSAGRQFFPVLLDREPQLTGLVMAGATLASFLLSPVGMFLAGYWIGTDVDVSADWLRLILTIGSLGALGVFVSYLVVIVSLDADSVVGLERLDFVLYAVYYAIVRFTGFGVTGFAGAAVAEFRGR</sequence>
<organism evidence="2 3">
    <name type="scientific">Halorarum halophilum</name>
    <dbReference type="NCBI Taxonomy" id="2743090"/>
    <lineage>
        <taxon>Archaea</taxon>
        <taxon>Methanobacteriati</taxon>
        <taxon>Methanobacteriota</taxon>
        <taxon>Stenosarchaea group</taxon>
        <taxon>Halobacteria</taxon>
        <taxon>Halobacteriales</taxon>
        <taxon>Haloferacaceae</taxon>
        <taxon>Halorarum</taxon>
    </lineage>
</organism>
<evidence type="ECO:0000256" key="1">
    <source>
        <dbReference type="SAM" id="Phobius"/>
    </source>
</evidence>
<protein>
    <submittedName>
        <fullName evidence="2">Uncharacterized protein</fullName>
    </submittedName>
</protein>
<keyword evidence="1" id="KW-1133">Transmembrane helix</keyword>
<dbReference type="OrthoDB" id="385486at2157"/>
<evidence type="ECO:0000313" key="3">
    <source>
        <dbReference type="Proteomes" id="UP000509750"/>
    </source>
</evidence>
<keyword evidence="3" id="KW-1185">Reference proteome</keyword>
<feature type="transmembrane region" description="Helical" evidence="1">
    <location>
        <begin position="38"/>
        <end position="66"/>
    </location>
</feature>
<feature type="transmembrane region" description="Helical" evidence="1">
    <location>
        <begin position="119"/>
        <end position="140"/>
    </location>
</feature>
<dbReference type="KEGG" id="halg:HUG10_02780"/>
<proteinExistence type="predicted"/>
<dbReference type="RefSeq" id="WP_179168104.1">
    <property type="nucleotide sequence ID" value="NZ_CP058529.1"/>
</dbReference>
<dbReference type="Proteomes" id="UP000509750">
    <property type="component" value="Chromosome"/>
</dbReference>
<reference evidence="2 3" key="1">
    <citation type="submission" date="2020-07" db="EMBL/GenBank/DDBJ databases">
        <title>Gai3-2, isolated from salt lake.</title>
        <authorList>
            <person name="Cui H."/>
            <person name="Shi X."/>
        </authorList>
    </citation>
    <scope>NUCLEOTIDE SEQUENCE [LARGE SCALE GENOMIC DNA]</scope>
    <source>
        <strain evidence="2 3">Gai3-2</strain>
    </source>
</reference>
<dbReference type="GeneID" id="56027723"/>
<feature type="transmembrane region" description="Helical" evidence="1">
    <location>
        <begin position="78"/>
        <end position="99"/>
    </location>
</feature>
<accession>A0A7D5GVZ5</accession>
<evidence type="ECO:0000313" key="2">
    <source>
        <dbReference type="EMBL" id="QLG26529.1"/>
    </source>
</evidence>
<dbReference type="EMBL" id="CP058529">
    <property type="protein sequence ID" value="QLG26529.1"/>
    <property type="molecule type" value="Genomic_DNA"/>
</dbReference>
<keyword evidence="1" id="KW-0812">Transmembrane</keyword>
<name>A0A7D5GVZ5_9EURY</name>
<keyword evidence="1" id="KW-0472">Membrane</keyword>